<keyword evidence="1 8" id="KW-0004">4Fe-4S</keyword>
<dbReference type="GO" id="GO:0046872">
    <property type="term" value="F:metal ion binding"/>
    <property type="evidence" value="ECO:0007669"/>
    <property type="project" value="UniProtKB-KW"/>
</dbReference>
<dbReference type="NCBIfam" id="NF009544">
    <property type="entry name" value="PRK12928.1"/>
    <property type="match status" value="1"/>
</dbReference>
<dbReference type="InterPro" id="IPR003698">
    <property type="entry name" value="Lipoyl_synth"/>
</dbReference>
<dbReference type="Pfam" id="PF04055">
    <property type="entry name" value="Radical_SAM"/>
    <property type="match status" value="1"/>
</dbReference>
<dbReference type="SFLD" id="SFLDS00029">
    <property type="entry name" value="Radical_SAM"/>
    <property type="match status" value="1"/>
</dbReference>
<dbReference type="CDD" id="cd01335">
    <property type="entry name" value="Radical_SAM"/>
    <property type="match status" value="1"/>
</dbReference>
<evidence type="ECO:0000313" key="11">
    <source>
        <dbReference type="EMBL" id="OGF12656.1"/>
    </source>
</evidence>
<reference evidence="11 12" key="1">
    <citation type="journal article" date="2016" name="Nat. Commun.">
        <title>Thousands of microbial genomes shed light on interconnected biogeochemical processes in an aquifer system.</title>
        <authorList>
            <person name="Anantharaman K."/>
            <person name="Brown C.T."/>
            <person name="Hug L.A."/>
            <person name="Sharon I."/>
            <person name="Castelle C.J."/>
            <person name="Probst A.J."/>
            <person name="Thomas B.C."/>
            <person name="Singh A."/>
            <person name="Wilkins M.J."/>
            <person name="Karaoz U."/>
            <person name="Brodie E.L."/>
            <person name="Williams K.H."/>
            <person name="Hubbard S.S."/>
            <person name="Banfield J.F."/>
        </authorList>
    </citation>
    <scope>NUCLEOTIDE SEQUENCE [LARGE SCALE GENOMIC DNA]</scope>
</reference>
<sequence length="296" mass="32103">MSITESKTIKSGPGRLPGHFKQRVVRSPKVEEVAGTLSRLGLHSVCEEARCPNRNHCYSEGTATFLIMGGSCTRSCGFCAVSKSAPQGLDPEEPRAVARAAAELKLKYAVVTSVTRDDLEDGGAGHFVAVIENIRLLDPPVLIEVLTPDFRGRPESIDAVIAAGPDIFNHNLETIARLYPLVRPQADYKRSLGLITRVKKNGLTTKSGLMAGLGESLAEIKAAMSHLADAGCDIITIGQYLAPSALHYPVARYWEPEEFEECRAYGQDLLGLKAVVAGPLVRSSYYAHQTYQTINH</sequence>
<evidence type="ECO:0000256" key="8">
    <source>
        <dbReference type="HAMAP-Rule" id="MF_00206"/>
    </source>
</evidence>
<keyword evidence="5 8" id="KW-0408">Iron</keyword>
<feature type="binding site" evidence="8">
    <location>
        <position position="46"/>
    </location>
    <ligand>
        <name>[4Fe-4S] cluster</name>
        <dbReference type="ChEBI" id="CHEBI:49883"/>
        <label>1</label>
    </ligand>
</feature>
<dbReference type="NCBIfam" id="TIGR00510">
    <property type="entry name" value="lipA"/>
    <property type="match status" value="1"/>
</dbReference>
<evidence type="ECO:0000256" key="9">
    <source>
        <dbReference type="SAM" id="MobiDB-lite"/>
    </source>
</evidence>
<evidence type="ECO:0000259" key="10">
    <source>
        <dbReference type="PROSITE" id="PS51918"/>
    </source>
</evidence>
<comment type="cofactor">
    <cofactor evidence="8">
        <name>[4Fe-4S] cluster</name>
        <dbReference type="ChEBI" id="CHEBI:49883"/>
    </cofactor>
    <text evidence="8">Binds 2 [4Fe-4S] clusters per subunit. One cluster is coordinated with 3 cysteines and an exchangeable S-adenosyl-L-methionine.</text>
</comment>
<dbReference type="InterPro" id="IPR006638">
    <property type="entry name" value="Elp3/MiaA/NifB-like_rSAM"/>
</dbReference>
<evidence type="ECO:0000256" key="1">
    <source>
        <dbReference type="ARBA" id="ARBA00022485"/>
    </source>
</evidence>
<dbReference type="NCBIfam" id="NF004019">
    <property type="entry name" value="PRK05481.1"/>
    <property type="match status" value="1"/>
</dbReference>
<dbReference type="GO" id="GO:0005737">
    <property type="term" value="C:cytoplasm"/>
    <property type="evidence" value="ECO:0007669"/>
    <property type="project" value="UniProtKB-SubCell"/>
</dbReference>
<gene>
    <name evidence="8" type="primary">lipA</name>
    <name evidence="11" type="ORF">A2024_00260</name>
</gene>
<evidence type="ECO:0000256" key="4">
    <source>
        <dbReference type="ARBA" id="ARBA00022723"/>
    </source>
</evidence>
<protein>
    <recommendedName>
        <fullName evidence="8">Lipoyl synthase</fullName>
        <ecNumber evidence="8">2.8.1.8</ecNumber>
    </recommendedName>
    <alternativeName>
        <fullName evidence="8">Lip-syn</fullName>
        <shortName evidence="8">LS</shortName>
    </alternativeName>
    <alternativeName>
        <fullName evidence="8">Lipoate synthase</fullName>
    </alternativeName>
    <alternativeName>
        <fullName evidence="8">Lipoic acid synthase</fullName>
    </alternativeName>
    <alternativeName>
        <fullName evidence="8">Sulfur insertion protein LipA</fullName>
    </alternativeName>
</protein>
<dbReference type="GO" id="GO:0016992">
    <property type="term" value="F:lipoate synthase activity"/>
    <property type="evidence" value="ECO:0007669"/>
    <property type="project" value="UniProtKB-UniRule"/>
</dbReference>
<dbReference type="HAMAP" id="MF_00206">
    <property type="entry name" value="Lipoyl_synth"/>
    <property type="match status" value="1"/>
</dbReference>
<comment type="function">
    <text evidence="8">Catalyzes the radical-mediated insertion of two sulfur atoms into the C-6 and C-8 positions of the octanoyl moiety bound to the lipoyl domains of lipoate-dependent enzymes, thereby converting the octanoylated domains into lipoylated derivatives.</text>
</comment>
<dbReference type="Gene3D" id="3.20.20.70">
    <property type="entry name" value="Aldolase class I"/>
    <property type="match status" value="1"/>
</dbReference>
<comment type="pathway">
    <text evidence="8">Protein modification; protein lipoylation via endogenous pathway; protein N(6)-(lipoyl)lysine from octanoyl-[acyl-carrier-protein]: step 2/2.</text>
</comment>
<dbReference type="UniPathway" id="UPA00538">
    <property type="reaction ID" value="UER00593"/>
</dbReference>
<evidence type="ECO:0000256" key="7">
    <source>
        <dbReference type="ARBA" id="ARBA00047326"/>
    </source>
</evidence>
<dbReference type="EC" id="2.8.1.8" evidence="8"/>
<feature type="domain" description="Radical SAM core" evidence="10">
    <location>
        <begin position="57"/>
        <end position="273"/>
    </location>
</feature>
<dbReference type="InterPro" id="IPR007197">
    <property type="entry name" value="rSAM"/>
</dbReference>
<keyword evidence="6 8" id="KW-0411">Iron-sulfur</keyword>
<comment type="similarity">
    <text evidence="8">Belongs to the radical SAM superfamily. Lipoyl synthase family.</text>
</comment>
<keyword evidence="3 8" id="KW-0949">S-adenosyl-L-methionine</keyword>
<evidence type="ECO:0000256" key="5">
    <source>
        <dbReference type="ARBA" id="ARBA00023004"/>
    </source>
</evidence>
<feature type="binding site" evidence="8">
    <location>
        <position position="51"/>
    </location>
    <ligand>
        <name>[4Fe-4S] cluster</name>
        <dbReference type="ChEBI" id="CHEBI:49883"/>
        <label>1</label>
    </ligand>
</feature>
<dbReference type="AlphaFoldDB" id="A0A1F5RDY6"/>
<dbReference type="GO" id="GO:0009249">
    <property type="term" value="P:protein lipoylation"/>
    <property type="evidence" value="ECO:0007669"/>
    <property type="project" value="UniProtKB-UniRule"/>
</dbReference>
<evidence type="ECO:0000256" key="3">
    <source>
        <dbReference type="ARBA" id="ARBA00022691"/>
    </source>
</evidence>
<dbReference type="InterPro" id="IPR013785">
    <property type="entry name" value="Aldolase_TIM"/>
</dbReference>
<evidence type="ECO:0000256" key="6">
    <source>
        <dbReference type="ARBA" id="ARBA00023014"/>
    </source>
</evidence>
<keyword evidence="4 8" id="KW-0479">Metal-binding</keyword>
<comment type="caution">
    <text evidence="11">The sequence shown here is derived from an EMBL/GenBank/DDBJ whole genome shotgun (WGS) entry which is preliminary data.</text>
</comment>
<feature type="binding site" evidence="8">
    <location>
        <position position="76"/>
    </location>
    <ligand>
        <name>[4Fe-4S] cluster</name>
        <dbReference type="ChEBI" id="CHEBI:49883"/>
        <label>2</label>
        <note>4Fe-4S-S-AdoMet</note>
    </ligand>
</feature>
<keyword evidence="8" id="KW-0963">Cytoplasm</keyword>
<dbReference type="EMBL" id="MFFM01000033">
    <property type="protein sequence ID" value="OGF12656.1"/>
    <property type="molecule type" value="Genomic_DNA"/>
</dbReference>
<dbReference type="Proteomes" id="UP000177230">
    <property type="component" value="Unassembled WGS sequence"/>
</dbReference>
<dbReference type="PANTHER" id="PTHR10949">
    <property type="entry name" value="LIPOYL SYNTHASE"/>
    <property type="match status" value="1"/>
</dbReference>
<proteinExistence type="inferred from homology"/>
<feature type="binding site" evidence="8">
    <location>
        <position position="57"/>
    </location>
    <ligand>
        <name>[4Fe-4S] cluster</name>
        <dbReference type="ChEBI" id="CHEBI:49883"/>
        <label>1</label>
    </ligand>
</feature>
<name>A0A1F5RDY6_9BACT</name>
<comment type="subcellular location">
    <subcellularLocation>
        <location evidence="8">Cytoplasm</location>
    </subcellularLocation>
</comment>
<dbReference type="InterPro" id="IPR058240">
    <property type="entry name" value="rSAM_sf"/>
</dbReference>
<dbReference type="GO" id="GO:0051539">
    <property type="term" value="F:4 iron, 4 sulfur cluster binding"/>
    <property type="evidence" value="ECO:0007669"/>
    <property type="project" value="UniProtKB-UniRule"/>
</dbReference>
<dbReference type="PANTHER" id="PTHR10949:SF0">
    <property type="entry name" value="LIPOYL SYNTHASE, MITOCHONDRIAL"/>
    <property type="match status" value="1"/>
</dbReference>
<accession>A0A1F5RDY6</accession>
<dbReference type="PROSITE" id="PS51918">
    <property type="entry name" value="RADICAL_SAM"/>
    <property type="match status" value="1"/>
</dbReference>
<evidence type="ECO:0000313" key="12">
    <source>
        <dbReference type="Proteomes" id="UP000177230"/>
    </source>
</evidence>
<feature type="region of interest" description="Disordered" evidence="9">
    <location>
        <begin position="1"/>
        <end position="20"/>
    </location>
</feature>
<dbReference type="SMART" id="SM00729">
    <property type="entry name" value="Elp3"/>
    <property type="match status" value="1"/>
</dbReference>
<feature type="binding site" evidence="8">
    <location>
        <position position="72"/>
    </location>
    <ligand>
        <name>[4Fe-4S] cluster</name>
        <dbReference type="ChEBI" id="CHEBI:49883"/>
        <label>2</label>
        <note>4Fe-4S-S-AdoMet</note>
    </ligand>
</feature>
<feature type="binding site" evidence="8">
    <location>
        <position position="79"/>
    </location>
    <ligand>
        <name>[4Fe-4S] cluster</name>
        <dbReference type="ChEBI" id="CHEBI:49883"/>
        <label>2</label>
        <note>4Fe-4S-S-AdoMet</note>
    </ligand>
</feature>
<evidence type="ECO:0000256" key="2">
    <source>
        <dbReference type="ARBA" id="ARBA00022679"/>
    </source>
</evidence>
<comment type="catalytic activity">
    <reaction evidence="7 8">
        <text>[[Fe-S] cluster scaffold protein carrying a second [4Fe-4S](2+) cluster] + N(6)-octanoyl-L-lysyl-[protein] + 2 oxidized [2Fe-2S]-[ferredoxin] + 2 S-adenosyl-L-methionine + 4 H(+) = [[Fe-S] cluster scaffold protein] + N(6)-[(R)-dihydrolipoyl]-L-lysyl-[protein] + 4 Fe(3+) + 2 hydrogen sulfide + 2 5'-deoxyadenosine + 2 L-methionine + 2 reduced [2Fe-2S]-[ferredoxin]</text>
        <dbReference type="Rhea" id="RHEA:16585"/>
        <dbReference type="Rhea" id="RHEA-COMP:9928"/>
        <dbReference type="Rhea" id="RHEA-COMP:10000"/>
        <dbReference type="Rhea" id="RHEA-COMP:10001"/>
        <dbReference type="Rhea" id="RHEA-COMP:10475"/>
        <dbReference type="Rhea" id="RHEA-COMP:14568"/>
        <dbReference type="Rhea" id="RHEA-COMP:14569"/>
        <dbReference type="ChEBI" id="CHEBI:15378"/>
        <dbReference type="ChEBI" id="CHEBI:17319"/>
        <dbReference type="ChEBI" id="CHEBI:29034"/>
        <dbReference type="ChEBI" id="CHEBI:29919"/>
        <dbReference type="ChEBI" id="CHEBI:33722"/>
        <dbReference type="ChEBI" id="CHEBI:33737"/>
        <dbReference type="ChEBI" id="CHEBI:33738"/>
        <dbReference type="ChEBI" id="CHEBI:57844"/>
        <dbReference type="ChEBI" id="CHEBI:59789"/>
        <dbReference type="ChEBI" id="CHEBI:78809"/>
        <dbReference type="ChEBI" id="CHEBI:83100"/>
        <dbReference type="EC" id="2.8.1.8"/>
    </reaction>
</comment>
<dbReference type="SUPFAM" id="SSF102114">
    <property type="entry name" value="Radical SAM enzymes"/>
    <property type="match status" value="1"/>
</dbReference>
<organism evidence="11 12">
    <name type="scientific">Candidatus Edwardsbacteria bacterium GWF2_54_11</name>
    <dbReference type="NCBI Taxonomy" id="1817851"/>
    <lineage>
        <taxon>Bacteria</taxon>
        <taxon>Candidatus Edwardsiibacteriota</taxon>
    </lineage>
</organism>
<feature type="binding site" evidence="8">
    <location>
        <position position="284"/>
    </location>
    <ligand>
        <name>[4Fe-4S] cluster</name>
        <dbReference type="ChEBI" id="CHEBI:49883"/>
        <label>1</label>
    </ligand>
</feature>
<keyword evidence="2 8" id="KW-0808">Transferase</keyword>